<organism evidence="1 2">
    <name type="scientific">Thermocladium modestius</name>
    <dbReference type="NCBI Taxonomy" id="62609"/>
    <lineage>
        <taxon>Archaea</taxon>
        <taxon>Thermoproteota</taxon>
        <taxon>Thermoprotei</taxon>
        <taxon>Thermoproteales</taxon>
        <taxon>Thermoproteaceae</taxon>
        <taxon>Thermocladium</taxon>
    </lineage>
</organism>
<sequence>MDARMGRGRTIKLQMMSASLYIEVGNECDVVAKSLMVDERDLPSGISTSMKCQDGVLIYEVITSIDEPSSILTAYNTLDDLIRNLRAALAAL</sequence>
<gene>
    <name evidence="1" type="ORF">GCM10007981_14680</name>
</gene>
<evidence type="ECO:0000313" key="1">
    <source>
        <dbReference type="EMBL" id="GGP21721.1"/>
    </source>
</evidence>
<accession>A0A830GWW2</accession>
<proteinExistence type="predicted"/>
<name>A0A830GWW2_9CREN</name>
<dbReference type="RefSeq" id="WP_188596752.1">
    <property type="nucleotide sequence ID" value="NZ_BMNL01000003.1"/>
</dbReference>
<dbReference type="Proteomes" id="UP000610960">
    <property type="component" value="Unassembled WGS sequence"/>
</dbReference>
<dbReference type="NCBIfam" id="NF011470">
    <property type="entry name" value="PRK14887.1"/>
    <property type="match status" value="1"/>
</dbReference>
<reference evidence="1" key="1">
    <citation type="journal article" date="2014" name="Int. J. Syst. Evol. Microbiol.">
        <title>Complete genome sequence of Corynebacterium casei LMG S-19264T (=DSM 44701T), isolated from a smear-ripened cheese.</title>
        <authorList>
            <consortium name="US DOE Joint Genome Institute (JGI-PGF)"/>
            <person name="Walter F."/>
            <person name="Albersmeier A."/>
            <person name="Kalinowski J."/>
            <person name="Ruckert C."/>
        </authorList>
    </citation>
    <scope>NUCLEOTIDE SEQUENCE</scope>
    <source>
        <strain evidence="1">JCM 10088</strain>
    </source>
</reference>
<protein>
    <recommendedName>
        <fullName evidence="3">KEOPS complex subunit</fullName>
    </recommendedName>
</protein>
<dbReference type="EMBL" id="BMNL01000003">
    <property type="protein sequence ID" value="GGP21721.1"/>
    <property type="molecule type" value="Genomic_DNA"/>
</dbReference>
<comment type="caution">
    <text evidence="1">The sequence shown here is derived from an EMBL/GenBank/DDBJ whole genome shotgun (WGS) entry which is preliminary data.</text>
</comment>
<dbReference type="AlphaFoldDB" id="A0A830GWW2"/>
<keyword evidence="2" id="KW-1185">Reference proteome</keyword>
<reference evidence="1" key="2">
    <citation type="submission" date="2020-09" db="EMBL/GenBank/DDBJ databases">
        <authorList>
            <person name="Sun Q."/>
            <person name="Ohkuma M."/>
        </authorList>
    </citation>
    <scope>NUCLEOTIDE SEQUENCE</scope>
    <source>
        <strain evidence="1">JCM 10088</strain>
    </source>
</reference>
<dbReference type="OrthoDB" id="27747at2157"/>
<evidence type="ECO:0000313" key="2">
    <source>
        <dbReference type="Proteomes" id="UP000610960"/>
    </source>
</evidence>
<evidence type="ECO:0008006" key="3">
    <source>
        <dbReference type="Google" id="ProtNLM"/>
    </source>
</evidence>